<organism evidence="2 3">
    <name type="scientific">Abeliophyllum distichum</name>
    <dbReference type="NCBI Taxonomy" id="126358"/>
    <lineage>
        <taxon>Eukaryota</taxon>
        <taxon>Viridiplantae</taxon>
        <taxon>Streptophyta</taxon>
        <taxon>Embryophyta</taxon>
        <taxon>Tracheophyta</taxon>
        <taxon>Spermatophyta</taxon>
        <taxon>Magnoliopsida</taxon>
        <taxon>eudicotyledons</taxon>
        <taxon>Gunneridae</taxon>
        <taxon>Pentapetalae</taxon>
        <taxon>asterids</taxon>
        <taxon>lamiids</taxon>
        <taxon>Lamiales</taxon>
        <taxon>Oleaceae</taxon>
        <taxon>Forsythieae</taxon>
        <taxon>Abeliophyllum</taxon>
    </lineage>
</organism>
<accession>A0ABD1Q353</accession>
<dbReference type="Proteomes" id="UP001604336">
    <property type="component" value="Unassembled WGS sequence"/>
</dbReference>
<comment type="caution">
    <text evidence="2">The sequence shown here is derived from an EMBL/GenBank/DDBJ whole genome shotgun (WGS) entry which is preliminary data.</text>
</comment>
<feature type="region of interest" description="Disordered" evidence="1">
    <location>
        <begin position="51"/>
        <end position="82"/>
    </location>
</feature>
<proteinExistence type="predicted"/>
<keyword evidence="3" id="KW-1185">Reference proteome</keyword>
<feature type="compositionally biased region" description="Polar residues" evidence="1">
    <location>
        <begin position="60"/>
        <end position="79"/>
    </location>
</feature>
<dbReference type="EMBL" id="JBFOLK010000012">
    <property type="protein sequence ID" value="KAL2470309.1"/>
    <property type="molecule type" value="Genomic_DNA"/>
</dbReference>
<evidence type="ECO:0000256" key="1">
    <source>
        <dbReference type="SAM" id="MobiDB-lite"/>
    </source>
</evidence>
<name>A0ABD1Q353_9LAMI</name>
<protein>
    <submittedName>
        <fullName evidence="2">Uncharacterized protein</fullName>
    </submittedName>
</protein>
<reference evidence="3" key="1">
    <citation type="submission" date="2024-07" db="EMBL/GenBank/DDBJ databases">
        <title>Two chromosome-level genome assemblies of Korean endemic species Abeliophyllum distichum and Forsythia ovata (Oleaceae).</title>
        <authorList>
            <person name="Jang H."/>
        </authorList>
    </citation>
    <scope>NUCLEOTIDE SEQUENCE [LARGE SCALE GENOMIC DNA]</scope>
</reference>
<evidence type="ECO:0000313" key="3">
    <source>
        <dbReference type="Proteomes" id="UP001604336"/>
    </source>
</evidence>
<dbReference type="AlphaFoldDB" id="A0ABD1Q353"/>
<gene>
    <name evidence="2" type="ORF">Adt_38445</name>
</gene>
<evidence type="ECO:0000313" key="2">
    <source>
        <dbReference type="EMBL" id="KAL2470309.1"/>
    </source>
</evidence>
<sequence>MALRLTSSTSSFCLVSLDYLGRNSLGLIFNRITNVDFRRLLCLKLAAIKTPRQKDEQIKSKTQLGAGSYLSQPSDQVQPSRRACSKGLVLPVRQDSLVNRPKNVKLVA</sequence>